<protein>
    <submittedName>
        <fullName evidence="2">Uncharacterized protein</fullName>
    </submittedName>
</protein>
<name>A0ABP9G9F1_9ACTN</name>
<organism evidence="2 3">
    <name type="scientific">Streptomonospora halophila</name>
    <dbReference type="NCBI Taxonomy" id="427369"/>
    <lineage>
        <taxon>Bacteria</taxon>
        <taxon>Bacillati</taxon>
        <taxon>Actinomycetota</taxon>
        <taxon>Actinomycetes</taxon>
        <taxon>Streptosporangiales</taxon>
        <taxon>Nocardiopsidaceae</taxon>
        <taxon>Streptomonospora</taxon>
    </lineage>
</organism>
<evidence type="ECO:0000256" key="1">
    <source>
        <dbReference type="SAM" id="MobiDB-lite"/>
    </source>
</evidence>
<gene>
    <name evidence="2" type="ORF">GCM10023224_13210</name>
</gene>
<keyword evidence="3" id="KW-1185">Reference proteome</keyword>
<reference evidence="3" key="1">
    <citation type="journal article" date="2019" name="Int. J. Syst. Evol. Microbiol.">
        <title>The Global Catalogue of Microorganisms (GCM) 10K type strain sequencing project: providing services to taxonomists for standard genome sequencing and annotation.</title>
        <authorList>
            <consortium name="The Broad Institute Genomics Platform"/>
            <consortium name="The Broad Institute Genome Sequencing Center for Infectious Disease"/>
            <person name="Wu L."/>
            <person name="Ma J."/>
        </authorList>
    </citation>
    <scope>NUCLEOTIDE SEQUENCE [LARGE SCALE GENOMIC DNA]</scope>
    <source>
        <strain evidence="3">JCM 18123</strain>
    </source>
</reference>
<proteinExistence type="predicted"/>
<accession>A0ABP9G9F1</accession>
<dbReference type="Proteomes" id="UP001499993">
    <property type="component" value="Unassembled WGS sequence"/>
</dbReference>
<evidence type="ECO:0000313" key="3">
    <source>
        <dbReference type="Proteomes" id="UP001499993"/>
    </source>
</evidence>
<dbReference type="EMBL" id="BAABIK010000005">
    <property type="protein sequence ID" value="GAA4934070.1"/>
    <property type="molecule type" value="Genomic_DNA"/>
</dbReference>
<comment type="caution">
    <text evidence="2">The sequence shown here is derived from an EMBL/GenBank/DDBJ whole genome shotgun (WGS) entry which is preliminary data.</text>
</comment>
<sequence>MRARAGGYYSGEGVPSGVPSAAVRRPALRADPLRCVDSARDRPGAAKERM</sequence>
<evidence type="ECO:0000313" key="2">
    <source>
        <dbReference type="EMBL" id="GAA4934070.1"/>
    </source>
</evidence>
<feature type="region of interest" description="Disordered" evidence="1">
    <location>
        <begin position="1"/>
        <end position="20"/>
    </location>
</feature>